<dbReference type="EMBL" id="JBBNAG010000010">
    <property type="protein sequence ID" value="KAK9099946.1"/>
    <property type="molecule type" value="Genomic_DNA"/>
</dbReference>
<evidence type="ECO:0000313" key="2">
    <source>
        <dbReference type="EMBL" id="KAK9099946.1"/>
    </source>
</evidence>
<feature type="compositionally biased region" description="Basic and acidic residues" evidence="1">
    <location>
        <begin position="333"/>
        <end position="344"/>
    </location>
</feature>
<feature type="region of interest" description="Disordered" evidence="1">
    <location>
        <begin position="333"/>
        <end position="357"/>
    </location>
</feature>
<accession>A0AAP0HX85</accession>
<dbReference type="AlphaFoldDB" id="A0AAP0HX85"/>
<evidence type="ECO:0008006" key="4">
    <source>
        <dbReference type="Google" id="ProtNLM"/>
    </source>
</evidence>
<evidence type="ECO:0000313" key="3">
    <source>
        <dbReference type="Proteomes" id="UP001419268"/>
    </source>
</evidence>
<evidence type="ECO:0000256" key="1">
    <source>
        <dbReference type="SAM" id="MobiDB-lite"/>
    </source>
</evidence>
<reference evidence="2 3" key="1">
    <citation type="submission" date="2024-01" db="EMBL/GenBank/DDBJ databases">
        <title>Genome assemblies of Stephania.</title>
        <authorList>
            <person name="Yang L."/>
        </authorList>
    </citation>
    <scope>NUCLEOTIDE SEQUENCE [LARGE SCALE GENOMIC DNA]</scope>
    <source>
        <strain evidence="2">JXDWG</strain>
        <tissue evidence="2">Leaf</tissue>
    </source>
</reference>
<protein>
    <recommendedName>
        <fullName evidence="4">DUF4283 domain-containing protein</fullName>
    </recommendedName>
</protein>
<gene>
    <name evidence="2" type="ORF">Scep_023376</name>
</gene>
<feature type="region of interest" description="Disordered" evidence="1">
    <location>
        <begin position="1"/>
        <end position="21"/>
    </location>
</feature>
<name>A0AAP0HX85_9MAGN</name>
<sequence>MFDGAEDDDKEGRRVGPGDQNLESDYQRVAIHHCSRGPKGYKLESLLGGRWMGAYPIADDRAIFLSHDTVERRKILNDGMQMRKHLIGKITKWEQKCHWEELHVAINNEWIQIEGLPFNMWNLVAYEMIGSNFGGLVHVSEATLAKEGLRTDVHHVRGDPSHFFPNIIKIPSWSGLVHLKIKTLKAAIMEGGTVHDFLHHTRTRNEDADNGVRGSATDAAEVSMIGQPQQRSSNEACSILARGNKVQAPNAVGREKGPQNANPIVRALGNLNIISQKMHNLCDRGYAGICIITNKGLVIKEGVRHKRGQQGANGGAGFGQRYECLVHRGKAKDELAESEDSKENLEEDSEFAPNMPMDYSRHMIDENDLELIRQIFTLT</sequence>
<keyword evidence="3" id="KW-1185">Reference proteome</keyword>
<comment type="caution">
    <text evidence="2">The sequence shown here is derived from an EMBL/GenBank/DDBJ whole genome shotgun (WGS) entry which is preliminary data.</text>
</comment>
<proteinExistence type="predicted"/>
<dbReference type="Proteomes" id="UP001419268">
    <property type="component" value="Unassembled WGS sequence"/>
</dbReference>
<organism evidence="2 3">
    <name type="scientific">Stephania cephalantha</name>
    <dbReference type="NCBI Taxonomy" id="152367"/>
    <lineage>
        <taxon>Eukaryota</taxon>
        <taxon>Viridiplantae</taxon>
        <taxon>Streptophyta</taxon>
        <taxon>Embryophyta</taxon>
        <taxon>Tracheophyta</taxon>
        <taxon>Spermatophyta</taxon>
        <taxon>Magnoliopsida</taxon>
        <taxon>Ranunculales</taxon>
        <taxon>Menispermaceae</taxon>
        <taxon>Menispermoideae</taxon>
        <taxon>Cissampelideae</taxon>
        <taxon>Stephania</taxon>
    </lineage>
</organism>